<dbReference type="PANTHER" id="PTHR34702">
    <property type="entry name" value="NA(+)/H(+) ANTIPORTER SUBUNIT F1"/>
    <property type="match status" value="1"/>
</dbReference>
<comment type="similarity">
    <text evidence="2">Belongs to the CPA3 antiporters (TC 2.A.63) subunit F family.</text>
</comment>
<evidence type="ECO:0000256" key="5">
    <source>
        <dbReference type="ARBA" id="ARBA00022692"/>
    </source>
</evidence>
<keyword evidence="6 8" id="KW-1133">Transmembrane helix</keyword>
<organism evidence="9 10">
    <name type="scientific">Egicoccus halophilus</name>
    <dbReference type="NCBI Taxonomy" id="1670830"/>
    <lineage>
        <taxon>Bacteria</taxon>
        <taxon>Bacillati</taxon>
        <taxon>Actinomycetota</taxon>
        <taxon>Nitriliruptoria</taxon>
        <taxon>Egicoccales</taxon>
        <taxon>Egicoccaceae</taxon>
        <taxon>Egicoccus</taxon>
    </lineage>
</organism>
<evidence type="ECO:0000313" key="9">
    <source>
        <dbReference type="EMBL" id="GGI05254.1"/>
    </source>
</evidence>
<dbReference type="GO" id="GO:0005886">
    <property type="term" value="C:plasma membrane"/>
    <property type="evidence" value="ECO:0007669"/>
    <property type="project" value="UniProtKB-SubCell"/>
</dbReference>
<protein>
    <recommendedName>
        <fullName evidence="11">Multicomponent Na+:H+ antiporter subunit F</fullName>
    </recommendedName>
</protein>
<dbReference type="InterPro" id="IPR007208">
    <property type="entry name" value="MrpF/PhaF-like"/>
</dbReference>
<evidence type="ECO:0000256" key="8">
    <source>
        <dbReference type="SAM" id="Phobius"/>
    </source>
</evidence>
<dbReference type="Proteomes" id="UP000650511">
    <property type="component" value="Unassembled WGS sequence"/>
</dbReference>
<keyword evidence="7 8" id="KW-0472">Membrane</keyword>
<sequence>MGELDLFLVGVLLVVAALIALGLTRVWSGPTVFDRLVAVALVSVNGVVVIVVLGFVLGRPGFFLDIALGFMLLAFLLPIALGRYFQGRETRDREAGGR</sequence>
<keyword evidence="10" id="KW-1185">Reference proteome</keyword>
<feature type="transmembrane region" description="Helical" evidence="8">
    <location>
        <begin position="6"/>
        <end position="24"/>
    </location>
</feature>
<comment type="subcellular location">
    <subcellularLocation>
        <location evidence="1">Cell membrane</location>
        <topology evidence="1">Multi-pass membrane protein</topology>
    </subcellularLocation>
</comment>
<keyword evidence="5 8" id="KW-0812">Transmembrane</keyword>
<dbReference type="PANTHER" id="PTHR34702:SF1">
    <property type="entry name" value="NA(+)_H(+) ANTIPORTER SUBUNIT F"/>
    <property type="match status" value="1"/>
</dbReference>
<evidence type="ECO:0000256" key="3">
    <source>
        <dbReference type="ARBA" id="ARBA00022448"/>
    </source>
</evidence>
<dbReference type="AlphaFoldDB" id="A0A8J3ACN8"/>
<evidence type="ECO:0000256" key="4">
    <source>
        <dbReference type="ARBA" id="ARBA00022475"/>
    </source>
</evidence>
<evidence type="ECO:0000256" key="6">
    <source>
        <dbReference type="ARBA" id="ARBA00022989"/>
    </source>
</evidence>
<keyword evidence="3" id="KW-0813">Transport</keyword>
<evidence type="ECO:0008006" key="11">
    <source>
        <dbReference type="Google" id="ProtNLM"/>
    </source>
</evidence>
<keyword evidence="4" id="KW-1003">Cell membrane</keyword>
<dbReference type="Pfam" id="PF04066">
    <property type="entry name" value="MrpF_PhaF"/>
    <property type="match status" value="1"/>
</dbReference>
<evidence type="ECO:0000313" key="10">
    <source>
        <dbReference type="Proteomes" id="UP000650511"/>
    </source>
</evidence>
<comment type="caution">
    <text evidence="9">The sequence shown here is derived from an EMBL/GenBank/DDBJ whole genome shotgun (WGS) entry which is preliminary data.</text>
</comment>
<feature type="transmembrane region" description="Helical" evidence="8">
    <location>
        <begin position="62"/>
        <end position="81"/>
    </location>
</feature>
<proteinExistence type="inferred from homology"/>
<dbReference type="RefSeq" id="WP_130649430.1">
    <property type="nucleotide sequence ID" value="NZ_BMHA01000004.1"/>
</dbReference>
<reference evidence="9" key="2">
    <citation type="submission" date="2020-09" db="EMBL/GenBank/DDBJ databases">
        <authorList>
            <person name="Sun Q."/>
            <person name="Zhou Y."/>
        </authorList>
    </citation>
    <scope>NUCLEOTIDE SEQUENCE</scope>
    <source>
        <strain evidence="9">CGMCC 1.14988</strain>
    </source>
</reference>
<evidence type="ECO:0000256" key="1">
    <source>
        <dbReference type="ARBA" id="ARBA00004651"/>
    </source>
</evidence>
<reference evidence="9" key="1">
    <citation type="journal article" date="2014" name="Int. J. Syst. Evol. Microbiol.">
        <title>Complete genome sequence of Corynebacterium casei LMG S-19264T (=DSM 44701T), isolated from a smear-ripened cheese.</title>
        <authorList>
            <consortium name="US DOE Joint Genome Institute (JGI-PGF)"/>
            <person name="Walter F."/>
            <person name="Albersmeier A."/>
            <person name="Kalinowski J."/>
            <person name="Ruckert C."/>
        </authorList>
    </citation>
    <scope>NUCLEOTIDE SEQUENCE</scope>
    <source>
        <strain evidence="9">CGMCC 1.14988</strain>
    </source>
</reference>
<dbReference type="GO" id="GO:0015385">
    <property type="term" value="F:sodium:proton antiporter activity"/>
    <property type="evidence" value="ECO:0007669"/>
    <property type="project" value="TreeGrafter"/>
</dbReference>
<name>A0A8J3ACN8_9ACTN</name>
<gene>
    <name evidence="9" type="ORF">GCM10011354_13180</name>
</gene>
<dbReference type="OrthoDB" id="9800226at2"/>
<dbReference type="EMBL" id="BMHA01000004">
    <property type="protein sequence ID" value="GGI05254.1"/>
    <property type="molecule type" value="Genomic_DNA"/>
</dbReference>
<evidence type="ECO:0000256" key="7">
    <source>
        <dbReference type="ARBA" id="ARBA00023136"/>
    </source>
</evidence>
<feature type="transmembrane region" description="Helical" evidence="8">
    <location>
        <begin position="36"/>
        <end position="56"/>
    </location>
</feature>
<evidence type="ECO:0000256" key="2">
    <source>
        <dbReference type="ARBA" id="ARBA00009212"/>
    </source>
</evidence>
<accession>A0A8J3ACN8</accession>